<reference evidence="2 3" key="1">
    <citation type="submission" date="2018-04" db="EMBL/GenBank/DDBJ databases">
        <title>Genomic Encyclopedia of Type Strains, Phase IV (KMG-IV): sequencing the most valuable type-strain genomes for metagenomic binning, comparative biology and taxonomic classification.</title>
        <authorList>
            <person name="Goeker M."/>
        </authorList>
    </citation>
    <scope>NUCLEOTIDE SEQUENCE [LARGE SCALE GENOMIC DNA]</scope>
    <source>
        <strain evidence="2 3">DSM 14823</strain>
    </source>
</reference>
<name>A0A2U1AGS3_9BACT</name>
<accession>A0A2U1AGS3</accession>
<dbReference type="Gene3D" id="3.30.700.10">
    <property type="entry name" value="Glycoprotein, Type 4 Pilin"/>
    <property type="match status" value="1"/>
</dbReference>
<comment type="caution">
    <text evidence="2">The sequence shown here is derived from an EMBL/GenBank/DDBJ whole genome shotgun (WGS) entry which is preliminary data.</text>
</comment>
<dbReference type="GeneID" id="79513953"/>
<keyword evidence="1" id="KW-0812">Transmembrane</keyword>
<dbReference type="EMBL" id="QEKH01000041">
    <property type="protein sequence ID" value="PVY35574.1"/>
    <property type="molecule type" value="Genomic_DNA"/>
</dbReference>
<dbReference type="SUPFAM" id="SSF54523">
    <property type="entry name" value="Pili subunits"/>
    <property type="match status" value="1"/>
</dbReference>
<dbReference type="Proteomes" id="UP000245959">
    <property type="component" value="Unassembled WGS sequence"/>
</dbReference>
<feature type="transmembrane region" description="Helical" evidence="1">
    <location>
        <begin position="20"/>
        <end position="43"/>
    </location>
</feature>
<dbReference type="InterPro" id="IPR012902">
    <property type="entry name" value="N_methyl_site"/>
</dbReference>
<evidence type="ECO:0000256" key="1">
    <source>
        <dbReference type="SAM" id="Phobius"/>
    </source>
</evidence>
<protein>
    <submittedName>
        <fullName evidence="2">Prepilin-type N-terminal cleavage/methylation domain-containing protein/prepilin-type processing-associated H-X9-DG protein</fullName>
    </submittedName>
</protein>
<dbReference type="RefSeq" id="WP_165833182.1">
    <property type="nucleotide sequence ID" value="NZ_CAJKCJ010000073.1"/>
</dbReference>
<dbReference type="PANTHER" id="PTHR30093">
    <property type="entry name" value="GENERAL SECRETION PATHWAY PROTEIN G"/>
    <property type="match status" value="1"/>
</dbReference>
<keyword evidence="1" id="KW-1133">Transmembrane helix</keyword>
<sequence>MKLKNSAAPAVYPSLPSCKFTLIELLIVIAIIAILAAMLLPALNKARDKARMSACAGNLRQLTMMSIGYALDNGEMQPPMREANDKPWWHNMLLKYCYPGRGYSTTKDAVFQINNKNDGNKEELRKVYFSCPAAAATGRMVTPSYARNFYLYLPGSNQWFSAPQLTRGRYPAQTLFYADTIVKITANYNQCDANLSPAKVGGMHNGRVNVSWVDGHASVALIPQLTNDAVAPAGPNDIWNLIR</sequence>
<keyword evidence="3" id="KW-1185">Reference proteome</keyword>
<organism evidence="2 3">
    <name type="scientific">Victivallis vadensis</name>
    <dbReference type="NCBI Taxonomy" id="172901"/>
    <lineage>
        <taxon>Bacteria</taxon>
        <taxon>Pseudomonadati</taxon>
        <taxon>Lentisphaerota</taxon>
        <taxon>Lentisphaeria</taxon>
        <taxon>Victivallales</taxon>
        <taxon>Victivallaceae</taxon>
        <taxon>Victivallis</taxon>
    </lineage>
</organism>
<dbReference type="InterPro" id="IPR045584">
    <property type="entry name" value="Pilin-like"/>
</dbReference>
<evidence type="ECO:0000313" key="2">
    <source>
        <dbReference type="EMBL" id="PVY35574.1"/>
    </source>
</evidence>
<dbReference type="NCBIfam" id="TIGR02532">
    <property type="entry name" value="IV_pilin_GFxxxE"/>
    <property type="match status" value="1"/>
</dbReference>
<gene>
    <name evidence="2" type="ORF">C8D82_1419</name>
</gene>
<evidence type="ECO:0000313" key="3">
    <source>
        <dbReference type="Proteomes" id="UP000245959"/>
    </source>
</evidence>
<keyword evidence="1" id="KW-0472">Membrane</keyword>
<dbReference type="AlphaFoldDB" id="A0A2U1AGS3"/>
<proteinExistence type="predicted"/>